<gene>
    <name evidence="3" type="ORF">PCL_07716</name>
    <name evidence="2" type="ORF">Purlil1_4399</name>
</gene>
<dbReference type="Proteomes" id="UP001287286">
    <property type="component" value="Unassembled WGS sequence"/>
</dbReference>
<evidence type="ECO:0000313" key="4">
    <source>
        <dbReference type="Proteomes" id="UP000245956"/>
    </source>
</evidence>
<sequence length="119" mass="12344">MAPPAEDGADWKDQNGEAADLAQRPPFEPKFGPQKRPAANGLATMNRGEQAAAALEASLTTLESKLDAMLEALEDKADASSPAADEKSPATDTKIEDKPQANTSGNEKPAGHGSSKTAE</sequence>
<protein>
    <submittedName>
        <fullName evidence="3">Uncharacterized protein</fullName>
    </submittedName>
</protein>
<feature type="compositionally biased region" description="Basic and acidic residues" evidence="1">
    <location>
        <begin position="73"/>
        <end position="99"/>
    </location>
</feature>
<reference evidence="2 5" key="4">
    <citation type="journal article" date="2024" name="Microbiol. Resour. Announc.">
        <title>Genome annotations for the ascomycete fungi Trichoderma harzianum, Trichoderma aggressivum, and Purpureocillium lilacinum.</title>
        <authorList>
            <person name="Beijen E.P.W."/>
            <person name="Ohm R.A."/>
        </authorList>
    </citation>
    <scope>NUCLEOTIDE SEQUENCE [LARGE SCALE GENOMIC DNA]</scope>
    <source>
        <strain evidence="2 5">CBS 150709</strain>
    </source>
</reference>
<evidence type="ECO:0000256" key="1">
    <source>
        <dbReference type="SAM" id="MobiDB-lite"/>
    </source>
</evidence>
<evidence type="ECO:0000313" key="5">
    <source>
        <dbReference type="Proteomes" id="UP001287286"/>
    </source>
</evidence>
<evidence type="ECO:0000313" key="3">
    <source>
        <dbReference type="EMBL" id="PWI74402.1"/>
    </source>
</evidence>
<dbReference type="Proteomes" id="UP000245956">
    <property type="component" value="Unassembled WGS sequence"/>
</dbReference>
<accession>A0A2U3EIU4</accession>
<reference evidence="2" key="3">
    <citation type="submission" date="2023-11" db="EMBL/GenBank/DDBJ databases">
        <authorList>
            <person name="Beijen E."/>
            <person name="Ohm R.A."/>
        </authorList>
    </citation>
    <scope>NUCLEOTIDE SEQUENCE</scope>
    <source>
        <strain evidence="2">CBS 150709</strain>
    </source>
</reference>
<reference evidence="3" key="1">
    <citation type="submission" date="2015-05" db="EMBL/GenBank/DDBJ databases">
        <authorList>
            <person name="Wang D.B."/>
            <person name="Wang M."/>
        </authorList>
    </citation>
    <scope>NUCLEOTIDE SEQUENCE</scope>
    <source>
        <strain evidence="3">36-1</strain>
    </source>
</reference>
<keyword evidence="5" id="KW-1185">Reference proteome</keyword>
<proteinExistence type="predicted"/>
<reference evidence="3 4" key="2">
    <citation type="journal article" date="2016" name="Front. Microbiol.">
        <title>Genome and transcriptome sequences reveal the specific parasitism of the nematophagous Purpureocillium lilacinum 36-1.</title>
        <authorList>
            <person name="Xie J."/>
            <person name="Li S."/>
            <person name="Mo C."/>
            <person name="Xiao X."/>
            <person name="Peng D."/>
            <person name="Wang G."/>
            <person name="Xiao Y."/>
        </authorList>
    </citation>
    <scope>NUCLEOTIDE SEQUENCE [LARGE SCALE GENOMIC DNA]</scope>
    <source>
        <strain evidence="3 4">36-1</strain>
    </source>
</reference>
<dbReference type="AlphaFoldDB" id="A0A2U3EIU4"/>
<evidence type="ECO:0000313" key="2">
    <source>
        <dbReference type="EMBL" id="KAK4091385.1"/>
    </source>
</evidence>
<name>A0A2U3EIU4_PURLI</name>
<feature type="region of interest" description="Disordered" evidence="1">
    <location>
        <begin position="1"/>
        <end position="47"/>
    </location>
</feature>
<feature type="region of interest" description="Disordered" evidence="1">
    <location>
        <begin position="73"/>
        <end position="119"/>
    </location>
</feature>
<comment type="caution">
    <text evidence="3">The sequence shown here is derived from an EMBL/GenBank/DDBJ whole genome shotgun (WGS) entry which is preliminary data.</text>
</comment>
<dbReference type="EMBL" id="LCWV01000003">
    <property type="protein sequence ID" value="PWI74402.1"/>
    <property type="molecule type" value="Genomic_DNA"/>
</dbReference>
<dbReference type="EMBL" id="JAWRVI010000012">
    <property type="protein sequence ID" value="KAK4091385.1"/>
    <property type="molecule type" value="Genomic_DNA"/>
</dbReference>
<organism evidence="3 4">
    <name type="scientific">Purpureocillium lilacinum</name>
    <name type="common">Paecilomyces lilacinus</name>
    <dbReference type="NCBI Taxonomy" id="33203"/>
    <lineage>
        <taxon>Eukaryota</taxon>
        <taxon>Fungi</taxon>
        <taxon>Dikarya</taxon>
        <taxon>Ascomycota</taxon>
        <taxon>Pezizomycotina</taxon>
        <taxon>Sordariomycetes</taxon>
        <taxon>Hypocreomycetidae</taxon>
        <taxon>Hypocreales</taxon>
        <taxon>Ophiocordycipitaceae</taxon>
        <taxon>Purpureocillium</taxon>
    </lineage>
</organism>